<dbReference type="InterPro" id="IPR001623">
    <property type="entry name" value="DnaJ_domain"/>
</dbReference>
<name>A0A8I6Z1M3_HORVV</name>
<dbReference type="Pfam" id="PF00226">
    <property type="entry name" value="DnaJ"/>
    <property type="match status" value="1"/>
</dbReference>
<dbReference type="OMA" id="YPTTRRW"/>
<dbReference type="AlphaFoldDB" id="A0A8I6Z1M3"/>
<dbReference type="Proteomes" id="UP000011116">
    <property type="component" value="Chromosome 7H"/>
</dbReference>
<proteinExistence type="predicted"/>
<gene>
    <name evidence="2" type="primary">LOC123411254</name>
</gene>
<evidence type="ECO:0000259" key="1">
    <source>
        <dbReference type="PROSITE" id="PS50076"/>
    </source>
</evidence>
<keyword evidence="3" id="KW-1185">Reference proteome</keyword>
<reference evidence="3" key="1">
    <citation type="journal article" date="2012" name="Nature">
        <title>A physical, genetic and functional sequence assembly of the barley genome.</title>
        <authorList>
            <consortium name="The International Barley Genome Sequencing Consortium"/>
            <person name="Mayer K.F."/>
            <person name="Waugh R."/>
            <person name="Brown J.W."/>
            <person name="Schulman A."/>
            <person name="Langridge P."/>
            <person name="Platzer M."/>
            <person name="Fincher G.B."/>
            <person name="Muehlbauer G.J."/>
            <person name="Sato K."/>
            <person name="Close T.J."/>
            <person name="Wise R.P."/>
            <person name="Stein N."/>
        </authorList>
    </citation>
    <scope>NUCLEOTIDE SEQUENCE [LARGE SCALE GENOMIC DNA]</scope>
    <source>
        <strain evidence="3">cv. Morex</strain>
    </source>
</reference>
<accession>A0A8I6Z1M3</accession>
<dbReference type="OrthoDB" id="445556at2759"/>
<evidence type="ECO:0000313" key="3">
    <source>
        <dbReference type="Proteomes" id="UP000011116"/>
    </source>
</evidence>
<evidence type="ECO:0000313" key="2">
    <source>
        <dbReference type="EnsemblPlants" id="HORVU.MOREX.r3.7HG0674400.1.CDS1"/>
    </source>
</evidence>
<dbReference type="RefSeq" id="XP_044960123.1">
    <property type="nucleotide sequence ID" value="XM_045104188.1"/>
</dbReference>
<dbReference type="EnsemblPlants" id="HORVU.MOREX.r3.7HG0674400.1">
    <property type="protein sequence ID" value="HORVU.MOREX.r3.7HG0674400.1.CDS1"/>
    <property type="gene ID" value="HORVU.MOREX.r3.7HG0674400"/>
</dbReference>
<organism evidence="2 3">
    <name type="scientific">Hordeum vulgare subsp. vulgare</name>
    <name type="common">Domesticated barley</name>
    <dbReference type="NCBI Taxonomy" id="112509"/>
    <lineage>
        <taxon>Eukaryota</taxon>
        <taxon>Viridiplantae</taxon>
        <taxon>Streptophyta</taxon>
        <taxon>Embryophyta</taxon>
        <taxon>Tracheophyta</taxon>
        <taxon>Spermatophyta</taxon>
        <taxon>Magnoliopsida</taxon>
        <taxon>Liliopsida</taxon>
        <taxon>Poales</taxon>
        <taxon>Poaceae</taxon>
        <taxon>BOP clade</taxon>
        <taxon>Pooideae</taxon>
        <taxon>Triticodae</taxon>
        <taxon>Triticeae</taxon>
        <taxon>Hordeinae</taxon>
        <taxon>Hordeum</taxon>
    </lineage>
</organism>
<dbReference type="CDD" id="cd06257">
    <property type="entry name" value="DnaJ"/>
    <property type="match status" value="1"/>
</dbReference>
<dbReference type="KEGG" id="hvg:123411254"/>
<feature type="domain" description="J" evidence="1">
    <location>
        <begin position="21"/>
        <end position="88"/>
    </location>
</feature>
<dbReference type="PANTHER" id="PTHR45432">
    <property type="entry name" value="CHAPERONE PROTEIN DNAJ 11, CHLOROPLASTIC-LIKE"/>
    <property type="match status" value="1"/>
</dbReference>
<dbReference type="GeneID" id="123411254"/>
<reference evidence="2" key="2">
    <citation type="submission" date="2020-10" db="EMBL/GenBank/DDBJ databases">
        <authorList>
            <person name="Scholz U."/>
            <person name="Mascher M."/>
            <person name="Fiebig A."/>
        </authorList>
    </citation>
    <scope>NUCLEOTIDE SEQUENCE [LARGE SCALE GENOMIC DNA]</scope>
    <source>
        <strain evidence="2">cv. Morex</strain>
    </source>
</reference>
<dbReference type="SMART" id="SM00271">
    <property type="entry name" value="DnaJ"/>
    <property type="match status" value="1"/>
</dbReference>
<protein>
    <recommendedName>
        <fullName evidence="1">J domain-containing protein</fullName>
    </recommendedName>
</protein>
<sequence length="111" mass="11869">MAGAAPVAPPMVSAARPAAGSLYEALRVGRSATQVEIRTAYRSMAKRLHPDVASCGHGYGGPEAFLEIRRAYETLSDPAARARYDSSLGVFRGGGGGGVMRVRRWETDQCW</sequence>
<dbReference type="GO" id="GO:0005783">
    <property type="term" value="C:endoplasmic reticulum"/>
    <property type="evidence" value="ECO:0007669"/>
    <property type="project" value="UniProtKB-ARBA"/>
</dbReference>
<dbReference type="Gramene" id="HORVU.MOREX.r3.7HG0674400.1">
    <property type="protein sequence ID" value="HORVU.MOREX.r3.7HG0674400.1.CDS1"/>
    <property type="gene ID" value="HORVU.MOREX.r3.7HG0674400"/>
</dbReference>
<dbReference type="InterPro" id="IPR036869">
    <property type="entry name" value="J_dom_sf"/>
</dbReference>
<dbReference type="Gene3D" id="1.10.287.110">
    <property type="entry name" value="DnaJ domain"/>
    <property type="match status" value="1"/>
</dbReference>
<dbReference type="PRINTS" id="PR00625">
    <property type="entry name" value="JDOMAIN"/>
</dbReference>
<dbReference type="SUPFAM" id="SSF46565">
    <property type="entry name" value="Chaperone J-domain"/>
    <property type="match status" value="1"/>
</dbReference>
<dbReference type="SMR" id="A0A8I6Z1M3"/>
<dbReference type="PANTHER" id="PTHR45432:SF2">
    <property type="entry name" value="CHAPERONE PROTEIN DNAJ 11, CHLOROPLASTIC"/>
    <property type="match status" value="1"/>
</dbReference>
<reference evidence="2" key="3">
    <citation type="submission" date="2022-01" db="UniProtKB">
        <authorList>
            <consortium name="EnsemblPlants"/>
        </authorList>
    </citation>
    <scope>IDENTIFICATION</scope>
    <source>
        <strain evidence="2">subsp. vulgare</strain>
    </source>
</reference>
<dbReference type="PROSITE" id="PS50076">
    <property type="entry name" value="DNAJ_2"/>
    <property type="match status" value="1"/>
</dbReference>